<name>A0A1I7RRR9_BURXY</name>
<organism evidence="4 6">
    <name type="scientific">Bursaphelenchus xylophilus</name>
    <name type="common">Pinewood nematode worm</name>
    <name type="synonym">Aphelenchoides xylophilus</name>
    <dbReference type="NCBI Taxonomy" id="6326"/>
    <lineage>
        <taxon>Eukaryota</taxon>
        <taxon>Metazoa</taxon>
        <taxon>Ecdysozoa</taxon>
        <taxon>Nematoda</taxon>
        <taxon>Chromadorea</taxon>
        <taxon>Rhabditida</taxon>
        <taxon>Tylenchina</taxon>
        <taxon>Tylenchomorpha</taxon>
        <taxon>Aphelenchoidea</taxon>
        <taxon>Aphelenchoididae</taxon>
        <taxon>Bursaphelenchus</taxon>
    </lineage>
</organism>
<protein>
    <submittedName>
        <fullName evidence="2">(pine wood nematode) hypothetical protein</fullName>
    </submittedName>
</protein>
<dbReference type="SMR" id="A0A1I7RRR9"/>
<dbReference type="Proteomes" id="UP000659654">
    <property type="component" value="Unassembled WGS sequence"/>
</dbReference>
<dbReference type="Proteomes" id="UP000582659">
    <property type="component" value="Unassembled WGS sequence"/>
</dbReference>
<evidence type="ECO:0000313" key="3">
    <source>
        <dbReference type="EMBL" id="CAG9123518.1"/>
    </source>
</evidence>
<dbReference type="AlphaFoldDB" id="A0A1I7RRR9"/>
<dbReference type="GO" id="GO:0005634">
    <property type="term" value="C:nucleus"/>
    <property type="evidence" value="ECO:0007669"/>
    <property type="project" value="TreeGrafter"/>
</dbReference>
<dbReference type="PANTHER" id="PTHR13261:SF0">
    <property type="entry name" value="BRCA2 AND CDKN1A-INTERACTING PROTEIN"/>
    <property type="match status" value="1"/>
</dbReference>
<evidence type="ECO:0000313" key="5">
    <source>
        <dbReference type="Proteomes" id="UP000659654"/>
    </source>
</evidence>
<accession>A0A1I7RRR9</accession>
<dbReference type="eggNOG" id="KOG3034">
    <property type="taxonomic scope" value="Eukaryota"/>
</dbReference>
<comment type="similarity">
    <text evidence="1">Belongs to the BCP1 family.</text>
</comment>
<evidence type="ECO:0000313" key="6">
    <source>
        <dbReference type="WBParaSite" id="BXY_0341600.1"/>
    </source>
</evidence>
<dbReference type="Pfam" id="PF13862">
    <property type="entry name" value="BCCIP"/>
    <property type="match status" value="1"/>
</dbReference>
<dbReference type="WBParaSite" id="BXY_0341600.1">
    <property type="protein sequence ID" value="BXY_0341600.1"/>
    <property type="gene ID" value="BXY_0341600"/>
</dbReference>
<sequence>MTHLKNFDDKVVVDAEVDSGSDAESEDEELIDDEKMDTMEKVNFDFEAFPPSPDDADQVNNLLTQIFLRTDIDYDNLSKAVVNLTPFGSVIKSAEEFADEDNQDCLYGISSVLPLTAEKNYGIFNFLTSRAKKNADKATSEQLEKLFKDGSKVGLVINERMLHFPAQIAGPTLNALKEDIKAEKSLNDMDNFIIIVKIRISDEELKKEKSEDTEVSYDNNEEALLFEAFPEKFPYFQYPVQSDVENTSKFAATKKDGITYRPFRKVCLLNKNQLLHFCDTVASAL</sequence>
<evidence type="ECO:0000256" key="1">
    <source>
        <dbReference type="ARBA" id="ARBA00006781"/>
    </source>
</evidence>
<dbReference type="Proteomes" id="UP000095284">
    <property type="component" value="Unplaced"/>
</dbReference>
<reference evidence="6" key="1">
    <citation type="submission" date="2016-11" db="UniProtKB">
        <authorList>
            <consortium name="WormBaseParasite"/>
        </authorList>
    </citation>
    <scope>IDENTIFICATION</scope>
</reference>
<proteinExistence type="inferred from homology"/>
<dbReference type="EMBL" id="CAJFCV020000005">
    <property type="protein sequence ID" value="CAG9123518.1"/>
    <property type="molecule type" value="Genomic_DNA"/>
</dbReference>
<dbReference type="InterPro" id="IPR025602">
    <property type="entry name" value="BCP1_family"/>
</dbReference>
<dbReference type="OrthoDB" id="27543at2759"/>
<reference evidence="3" key="2">
    <citation type="submission" date="2020-08" db="EMBL/GenBank/DDBJ databases">
        <authorList>
            <person name="Kikuchi T."/>
        </authorList>
    </citation>
    <scope>NUCLEOTIDE SEQUENCE</scope>
    <source>
        <strain evidence="2">Ka4C1</strain>
    </source>
</reference>
<keyword evidence="5" id="KW-1185">Reference proteome</keyword>
<dbReference type="EMBL" id="CAJFDI010000005">
    <property type="protein sequence ID" value="CAD5231929.1"/>
    <property type="molecule type" value="Genomic_DNA"/>
</dbReference>
<dbReference type="PANTHER" id="PTHR13261">
    <property type="entry name" value="BRCA2 AND CDKN1A INTERACTING PROTEIN"/>
    <property type="match status" value="1"/>
</dbReference>
<gene>
    <name evidence="2" type="ORF">BXYJ_LOCUS12020</name>
</gene>
<evidence type="ECO:0000313" key="4">
    <source>
        <dbReference type="Proteomes" id="UP000095284"/>
    </source>
</evidence>
<evidence type="ECO:0000313" key="2">
    <source>
        <dbReference type="EMBL" id="CAD5231929.1"/>
    </source>
</evidence>